<comment type="similarity">
    <text evidence="4">Belongs to the CAF1 family.</text>
</comment>
<evidence type="ECO:0000256" key="7">
    <source>
        <dbReference type="ARBA" id="ARBA00022722"/>
    </source>
</evidence>
<dbReference type="EC" id="3.1.13.4" evidence="5"/>
<evidence type="ECO:0000256" key="13">
    <source>
        <dbReference type="ARBA" id="ARBA00023163"/>
    </source>
</evidence>
<keyword evidence="17" id="KW-1185">Reference proteome</keyword>
<keyword evidence="10" id="KW-0269">Exonuclease</keyword>
<evidence type="ECO:0000256" key="1">
    <source>
        <dbReference type="ARBA" id="ARBA00001663"/>
    </source>
</evidence>
<dbReference type="PANTHER" id="PTHR10797">
    <property type="entry name" value="CCR4-NOT TRANSCRIPTION COMPLEX SUBUNIT"/>
    <property type="match status" value="1"/>
</dbReference>
<feature type="compositionally biased region" description="Low complexity" evidence="15">
    <location>
        <begin position="111"/>
        <end position="152"/>
    </location>
</feature>
<comment type="catalytic activity">
    <reaction evidence="1">
        <text>Exonucleolytic cleavage of poly(A) to 5'-AMP.</text>
        <dbReference type="EC" id="3.1.13.4"/>
    </reaction>
</comment>
<name>A0ABR4NSM1_9SACH</name>
<keyword evidence="13" id="KW-0804">Transcription</keyword>
<feature type="compositionally biased region" description="Polar residues" evidence="15">
    <location>
        <begin position="93"/>
        <end position="103"/>
    </location>
</feature>
<keyword evidence="14" id="KW-0539">Nucleus</keyword>
<organism evidence="16 17">
    <name type="scientific">Nakaseomyces bracarensis</name>
    <dbReference type="NCBI Taxonomy" id="273131"/>
    <lineage>
        <taxon>Eukaryota</taxon>
        <taxon>Fungi</taxon>
        <taxon>Dikarya</taxon>
        <taxon>Ascomycota</taxon>
        <taxon>Saccharomycotina</taxon>
        <taxon>Saccharomycetes</taxon>
        <taxon>Saccharomycetales</taxon>
        <taxon>Saccharomycetaceae</taxon>
        <taxon>Nakaseomyces</taxon>
    </lineage>
</organism>
<dbReference type="InterPro" id="IPR039637">
    <property type="entry name" value="CNOT7/CNOT8/Pop2"/>
</dbReference>
<evidence type="ECO:0000313" key="16">
    <source>
        <dbReference type="EMBL" id="KAL3231379.1"/>
    </source>
</evidence>
<dbReference type="SUPFAM" id="SSF53098">
    <property type="entry name" value="Ribonuclease H-like"/>
    <property type="match status" value="1"/>
</dbReference>
<evidence type="ECO:0000256" key="11">
    <source>
        <dbReference type="ARBA" id="ARBA00022884"/>
    </source>
</evidence>
<evidence type="ECO:0000256" key="15">
    <source>
        <dbReference type="SAM" id="MobiDB-lite"/>
    </source>
</evidence>
<sequence>MMQSMNVQQQMMPGHEQMMHRDVNMNMMQYSPRLNRARMNVNQPNFPNMQMGVQDIGNPYLNVQEQDNKRTIQGQMPLPMQPQMQMQHQNQNFNIGTPVNTSIPPGLNLYQPQQRQQQPQQQPQQQQMQPPQAQGQVPGQQQQQAQQAQVGVQQQPQNVASLGGQIPKQMATPSAAAALPPMLLPPPNHLFIRDVWKGNLHREFASIRRLIQQYNHVSISTEFVGTTARPIGNFRSKADYHYQTMRANVDFLNPIQVGLSLSDDNGNKPENGPSTWQFNFEFDPEKEMVSRESLELLTKSGINFEQHQTVGIDKKEFAQLLMDSGLVLDPEVTWVTYHAAYDLGFLISILMNDSMPNNKDDFEWWVHKYLPNFYDLNLVYKAIQDFKHQNQQQQYTLTSLADELGIPRFSIFTTTGGQSLLMLLSFCQLSKMSLHKLPNGADLLTYRNVIYGIDGE</sequence>
<evidence type="ECO:0000256" key="3">
    <source>
        <dbReference type="ARBA" id="ARBA00004496"/>
    </source>
</evidence>
<keyword evidence="8" id="KW-0479">Metal-binding</keyword>
<protein>
    <recommendedName>
        <fullName evidence="5">poly(A)-specific ribonuclease</fullName>
        <ecNumber evidence="5">3.1.13.4</ecNumber>
    </recommendedName>
</protein>
<evidence type="ECO:0000256" key="14">
    <source>
        <dbReference type="ARBA" id="ARBA00023242"/>
    </source>
</evidence>
<evidence type="ECO:0000256" key="12">
    <source>
        <dbReference type="ARBA" id="ARBA00023015"/>
    </source>
</evidence>
<accession>A0ABR4NSM1</accession>
<comment type="caution">
    <text evidence="16">The sequence shown here is derived from an EMBL/GenBank/DDBJ whole genome shotgun (WGS) entry which is preliminary data.</text>
</comment>
<evidence type="ECO:0000256" key="5">
    <source>
        <dbReference type="ARBA" id="ARBA00012161"/>
    </source>
</evidence>
<dbReference type="EMBL" id="JBEVYD010000007">
    <property type="protein sequence ID" value="KAL3231379.1"/>
    <property type="molecule type" value="Genomic_DNA"/>
</dbReference>
<dbReference type="InterPro" id="IPR006941">
    <property type="entry name" value="RNase_CAF1"/>
</dbReference>
<gene>
    <name evidence="16" type="ORF">RNJ44_00414</name>
</gene>
<evidence type="ECO:0000256" key="10">
    <source>
        <dbReference type="ARBA" id="ARBA00022839"/>
    </source>
</evidence>
<keyword evidence="9" id="KW-0378">Hydrolase</keyword>
<evidence type="ECO:0000256" key="4">
    <source>
        <dbReference type="ARBA" id="ARBA00008372"/>
    </source>
</evidence>
<evidence type="ECO:0000256" key="2">
    <source>
        <dbReference type="ARBA" id="ARBA00004123"/>
    </source>
</evidence>
<dbReference type="Proteomes" id="UP001623330">
    <property type="component" value="Unassembled WGS sequence"/>
</dbReference>
<feature type="region of interest" description="Disordered" evidence="15">
    <location>
        <begin position="93"/>
        <end position="152"/>
    </location>
</feature>
<dbReference type="Gene3D" id="3.30.420.10">
    <property type="entry name" value="Ribonuclease H-like superfamily/Ribonuclease H"/>
    <property type="match status" value="1"/>
</dbReference>
<evidence type="ECO:0000256" key="8">
    <source>
        <dbReference type="ARBA" id="ARBA00022723"/>
    </source>
</evidence>
<evidence type="ECO:0000256" key="6">
    <source>
        <dbReference type="ARBA" id="ARBA00022490"/>
    </source>
</evidence>
<dbReference type="Pfam" id="PF04857">
    <property type="entry name" value="CAF1"/>
    <property type="match status" value="1"/>
</dbReference>
<dbReference type="InterPro" id="IPR012337">
    <property type="entry name" value="RNaseH-like_sf"/>
</dbReference>
<evidence type="ECO:0000256" key="9">
    <source>
        <dbReference type="ARBA" id="ARBA00022801"/>
    </source>
</evidence>
<keyword evidence="7" id="KW-0540">Nuclease</keyword>
<reference evidence="16 17" key="1">
    <citation type="submission" date="2024-05" db="EMBL/GenBank/DDBJ databases">
        <title>Long read based assembly of the Candida bracarensis genome reveals expanded adhesin content.</title>
        <authorList>
            <person name="Marcet-Houben M."/>
            <person name="Ksiezopolska E."/>
            <person name="Gabaldon T."/>
        </authorList>
    </citation>
    <scope>NUCLEOTIDE SEQUENCE [LARGE SCALE GENOMIC DNA]</scope>
    <source>
        <strain evidence="16 17">CBM6</strain>
    </source>
</reference>
<evidence type="ECO:0000313" key="17">
    <source>
        <dbReference type="Proteomes" id="UP001623330"/>
    </source>
</evidence>
<keyword evidence="12" id="KW-0805">Transcription regulation</keyword>
<dbReference type="InterPro" id="IPR036397">
    <property type="entry name" value="RNaseH_sf"/>
</dbReference>
<comment type="subcellular location">
    <subcellularLocation>
        <location evidence="3">Cytoplasm</location>
    </subcellularLocation>
    <subcellularLocation>
        <location evidence="2">Nucleus</location>
    </subcellularLocation>
</comment>
<keyword evidence="6" id="KW-0963">Cytoplasm</keyword>
<keyword evidence="11" id="KW-0694">RNA-binding</keyword>
<proteinExistence type="inferred from homology"/>